<gene>
    <name evidence="3" type="ORF">ACHAWO_001598</name>
</gene>
<keyword evidence="1" id="KW-0175">Coiled coil</keyword>
<feature type="compositionally biased region" description="Low complexity" evidence="2">
    <location>
        <begin position="267"/>
        <end position="280"/>
    </location>
</feature>
<feature type="region of interest" description="Disordered" evidence="2">
    <location>
        <begin position="436"/>
        <end position="468"/>
    </location>
</feature>
<proteinExistence type="predicted"/>
<comment type="caution">
    <text evidence="3">The sequence shown here is derived from an EMBL/GenBank/DDBJ whole genome shotgun (WGS) entry which is preliminary data.</text>
</comment>
<organism evidence="3 4">
    <name type="scientific">Cyclotella atomus</name>
    <dbReference type="NCBI Taxonomy" id="382360"/>
    <lineage>
        <taxon>Eukaryota</taxon>
        <taxon>Sar</taxon>
        <taxon>Stramenopiles</taxon>
        <taxon>Ochrophyta</taxon>
        <taxon>Bacillariophyta</taxon>
        <taxon>Coscinodiscophyceae</taxon>
        <taxon>Thalassiosirophycidae</taxon>
        <taxon>Stephanodiscales</taxon>
        <taxon>Stephanodiscaceae</taxon>
        <taxon>Cyclotella</taxon>
    </lineage>
</organism>
<evidence type="ECO:0000313" key="3">
    <source>
        <dbReference type="EMBL" id="KAL3781658.1"/>
    </source>
</evidence>
<dbReference type="AlphaFoldDB" id="A0ABD3P1M1"/>
<feature type="region of interest" description="Disordered" evidence="2">
    <location>
        <begin position="259"/>
        <end position="405"/>
    </location>
</feature>
<evidence type="ECO:0008006" key="5">
    <source>
        <dbReference type="Google" id="ProtNLM"/>
    </source>
</evidence>
<protein>
    <recommendedName>
        <fullName evidence="5">SWI5-dependent HO expression protein 3</fullName>
    </recommendedName>
</protein>
<keyword evidence="4" id="KW-1185">Reference proteome</keyword>
<dbReference type="EMBL" id="JALLPJ020000835">
    <property type="protein sequence ID" value="KAL3781658.1"/>
    <property type="molecule type" value="Genomic_DNA"/>
</dbReference>
<evidence type="ECO:0000256" key="2">
    <source>
        <dbReference type="SAM" id="MobiDB-lite"/>
    </source>
</evidence>
<reference evidence="3 4" key="1">
    <citation type="submission" date="2024-10" db="EMBL/GenBank/DDBJ databases">
        <title>Updated reference genomes for cyclostephanoid diatoms.</title>
        <authorList>
            <person name="Roberts W.R."/>
            <person name="Alverson A.J."/>
        </authorList>
    </citation>
    <scope>NUCLEOTIDE SEQUENCE [LARGE SCALE GENOMIC DNA]</scope>
    <source>
        <strain evidence="3 4">AJA010-31</strain>
    </source>
</reference>
<feature type="compositionally biased region" description="Low complexity" evidence="2">
    <location>
        <begin position="353"/>
        <end position="396"/>
    </location>
</feature>
<feature type="compositionally biased region" description="Low complexity" evidence="2">
    <location>
        <begin position="301"/>
        <end position="318"/>
    </location>
</feature>
<feature type="compositionally biased region" description="Low complexity" evidence="2">
    <location>
        <begin position="439"/>
        <end position="453"/>
    </location>
</feature>
<feature type="compositionally biased region" description="Polar residues" evidence="2">
    <location>
        <begin position="326"/>
        <end position="344"/>
    </location>
</feature>
<dbReference type="Proteomes" id="UP001530400">
    <property type="component" value="Unassembled WGS sequence"/>
</dbReference>
<name>A0ABD3P1M1_9STRA</name>
<accession>A0ABD3P1M1</accession>
<evidence type="ECO:0000256" key="1">
    <source>
        <dbReference type="SAM" id="Coils"/>
    </source>
</evidence>
<evidence type="ECO:0000313" key="4">
    <source>
        <dbReference type="Proteomes" id="UP001530400"/>
    </source>
</evidence>
<sequence length="468" mass="52809">MSLSNPTRPGAMSLLDKYAQINQNIEEARRRVAAARSSLETTNQSIENLREDRASAEAETAVANEERSVFEEEMKRVKLELNEKRMEKQRVEGEYRLAKRECSDTKRQIDLERLAFLEQCREFRSSCKRMRVAATILVLEGGFDEKGEGDVWRRLKEDVDLDEEGENVKGRKKIDVELERVIKDEKECREVFIEAECALHAARSEHKEAVQRCDGRNQKLAQQRAQLERHRKEVLELEREVGQVKDEIVKANQDAKGYENAWKRGQSNSNNAYNRNTYNNGSYSSHFNPPPERNNHTPLHNSNSSNNCGVNSSGNVSNPYKPRLSNPYQNRSNQGNTGRSSGQYASDMLRNESSYGRGSSQQNQGNGSSQSQSFSSSQYQGFSSSQTQSHVSSQTQNRTWSNARNQRQFGTAVDISVDYSASTSPKFNSTKTNRVSLNTTASAADDSSTSSSSSDDDIIEFDIFGKGK</sequence>
<feature type="coiled-coil region" evidence="1">
    <location>
        <begin position="11"/>
        <end position="108"/>
    </location>
</feature>